<evidence type="ECO:0000313" key="2">
    <source>
        <dbReference type="Proteomes" id="UP000078407"/>
    </source>
</evidence>
<dbReference type="InterPro" id="IPR011067">
    <property type="entry name" value="Plasmid_toxin/cell-grow_inhib"/>
</dbReference>
<organism evidence="1 2">
    <name type="scientific">Buttiauxella ferragutiae ATCC 51602</name>
    <dbReference type="NCBI Taxonomy" id="1354252"/>
    <lineage>
        <taxon>Bacteria</taxon>
        <taxon>Pseudomonadati</taxon>
        <taxon>Pseudomonadota</taxon>
        <taxon>Gammaproteobacteria</taxon>
        <taxon>Enterobacterales</taxon>
        <taxon>Enterobacteriaceae</taxon>
        <taxon>Buttiauxella</taxon>
    </lineage>
</organism>
<proteinExistence type="predicted"/>
<dbReference type="Proteomes" id="UP000078407">
    <property type="component" value="Unassembled WGS sequence"/>
</dbReference>
<reference evidence="1 2" key="1">
    <citation type="submission" date="2016-04" db="EMBL/GenBank/DDBJ databases">
        <title>ATOL: Assembling a taxonomically balanced genome-scale reconstruction of the evolutionary history of the Enterobacteriaceae.</title>
        <authorList>
            <person name="Plunkett G.III."/>
            <person name="Neeno-Eckwall E.C."/>
            <person name="Glasner J.D."/>
            <person name="Perna N.T."/>
        </authorList>
    </citation>
    <scope>NUCLEOTIDE SEQUENCE [LARGE SCALE GENOMIC DNA]</scope>
    <source>
        <strain evidence="1 2">ATCC 51602</strain>
    </source>
</reference>
<dbReference type="PANTHER" id="PTHR33988:SF3">
    <property type="entry name" value="ENDORIBONUCLEASE TOXIN CHPB-RELATED"/>
    <property type="match status" value="1"/>
</dbReference>
<dbReference type="Gene3D" id="2.30.30.110">
    <property type="match status" value="1"/>
</dbReference>
<accession>A0ABX2WC32</accession>
<dbReference type="PANTHER" id="PTHR33988">
    <property type="entry name" value="ENDORIBONUCLEASE MAZF-RELATED"/>
    <property type="match status" value="1"/>
</dbReference>
<dbReference type="SUPFAM" id="SSF50118">
    <property type="entry name" value="Cell growth inhibitor/plasmid maintenance toxic component"/>
    <property type="match status" value="1"/>
</dbReference>
<name>A0ABX2WC32_9ENTR</name>
<keyword evidence="2" id="KW-1185">Reference proteome</keyword>
<dbReference type="Pfam" id="PF02452">
    <property type="entry name" value="PemK_toxin"/>
    <property type="match status" value="1"/>
</dbReference>
<protein>
    <submittedName>
        <fullName evidence="1">MazF family programmed cell death toxin</fullName>
    </submittedName>
</protein>
<dbReference type="EMBL" id="LXEQ01000023">
    <property type="protein sequence ID" value="OAT30042.1"/>
    <property type="molecule type" value="Genomic_DNA"/>
</dbReference>
<sequence>MWLDFDPAAGHEQAKTRPALVLSPVEFSRKAGMAIVAPITSRVRGNAFEVHLTETHTRGVVICHHVKSIDFRARQMRFIEKAPEEVTEEALSRVKVFFE</sequence>
<dbReference type="InterPro" id="IPR003477">
    <property type="entry name" value="PemK-like"/>
</dbReference>
<gene>
    <name evidence="1" type="ORF">M976_01162</name>
</gene>
<comment type="caution">
    <text evidence="1">The sequence shown here is derived from an EMBL/GenBank/DDBJ whole genome shotgun (WGS) entry which is preliminary data.</text>
</comment>
<evidence type="ECO:0000313" key="1">
    <source>
        <dbReference type="EMBL" id="OAT30042.1"/>
    </source>
</evidence>